<keyword evidence="4 7" id="KW-1133">Transmembrane helix</keyword>
<feature type="compositionally biased region" description="Low complexity" evidence="6">
    <location>
        <begin position="223"/>
        <end position="254"/>
    </location>
</feature>
<evidence type="ECO:0000256" key="5">
    <source>
        <dbReference type="ARBA" id="ARBA00023136"/>
    </source>
</evidence>
<organism evidence="9 10">
    <name type="scientific">Pseudonocardia nematodicida</name>
    <dbReference type="NCBI Taxonomy" id="1206997"/>
    <lineage>
        <taxon>Bacteria</taxon>
        <taxon>Bacillati</taxon>
        <taxon>Actinomycetota</taxon>
        <taxon>Actinomycetes</taxon>
        <taxon>Pseudonocardiales</taxon>
        <taxon>Pseudonocardiaceae</taxon>
        <taxon>Pseudonocardia</taxon>
    </lineage>
</organism>
<dbReference type="EMBL" id="JBEDNQ010000005">
    <property type="protein sequence ID" value="MEQ3551747.1"/>
    <property type="molecule type" value="Genomic_DNA"/>
</dbReference>
<feature type="transmembrane region" description="Helical" evidence="7">
    <location>
        <begin position="113"/>
        <end position="130"/>
    </location>
</feature>
<reference evidence="9 10" key="1">
    <citation type="submission" date="2024-03" db="EMBL/GenBank/DDBJ databases">
        <title>Draft genome sequence of Pseudonocardia nematodicida JCM 31783.</title>
        <authorList>
            <person name="Butdee W."/>
            <person name="Duangmal K."/>
        </authorList>
    </citation>
    <scope>NUCLEOTIDE SEQUENCE [LARGE SCALE GENOMIC DNA]</scope>
    <source>
        <strain evidence="9 10">JCM 31783</strain>
    </source>
</reference>
<feature type="transmembrane region" description="Helical" evidence="7">
    <location>
        <begin position="137"/>
        <end position="154"/>
    </location>
</feature>
<evidence type="ECO:0000313" key="10">
    <source>
        <dbReference type="Proteomes" id="UP001494902"/>
    </source>
</evidence>
<gene>
    <name evidence="9" type="ORF">WIS52_14835</name>
</gene>
<protein>
    <submittedName>
        <fullName evidence="9">SLC13 family permease</fullName>
    </submittedName>
</protein>
<evidence type="ECO:0000256" key="1">
    <source>
        <dbReference type="ARBA" id="ARBA00004141"/>
    </source>
</evidence>
<dbReference type="InterPro" id="IPR003474">
    <property type="entry name" value="Glcn_transporter"/>
</dbReference>
<feature type="transmembrane region" description="Helical" evidence="7">
    <location>
        <begin position="446"/>
        <end position="464"/>
    </location>
</feature>
<feature type="transmembrane region" description="Helical" evidence="7">
    <location>
        <begin position="292"/>
        <end position="310"/>
    </location>
</feature>
<evidence type="ECO:0000259" key="8">
    <source>
        <dbReference type="Pfam" id="PF03600"/>
    </source>
</evidence>
<feature type="transmembrane region" description="Helical" evidence="7">
    <location>
        <begin position="408"/>
        <end position="426"/>
    </location>
</feature>
<feature type="transmembrane region" description="Helical" evidence="7">
    <location>
        <begin position="316"/>
        <end position="333"/>
    </location>
</feature>
<dbReference type="Proteomes" id="UP001494902">
    <property type="component" value="Unassembled WGS sequence"/>
</dbReference>
<feature type="transmembrane region" description="Helical" evidence="7">
    <location>
        <begin position="345"/>
        <end position="364"/>
    </location>
</feature>
<keyword evidence="3 7" id="KW-0812">Transmembrane</keyword>
<feature type="transmembrane region" description="Helical" evidence="7">
    <location>
        <begin position="376"/>
        <end position="396"/>
    </location>
</feature>
<feature type="transmembrane region" description="Helical" evidence="7">
    <location>
        <begin position="53"/>
        <end position="75"/>
    </location>
</feature>
<keyword evidence="5 7" id="KW-0472">Membrane</keyword>
<proteinExistence type="predicted"/>
<evidence type="ECO:0000256" key="3">
    <source>
        <dbReference type="ARBA" id="ARBA00022692"/>
    </source>
</evidence>
<dbReference type="PANTHER" id="PTHR30354">
    <property type="entry name" value="GNT FAMILY GLUCONATE TRANSPORTER"/>
    <property type="match status" value="1"/>
</dbReference>
<dbReference type="PANTHER" id="PTHR30354:SF26">
    <property type="entry name" value="TRANSPORTER, PUTATIVE-RELATED"/>
    <property type="match status" value="1"/>
</dbReference>
<comment type="caution">
    <text evidence="9">The sequence shown here is derived from an EMBL/GenBank/DDBJ whole genome shotgun (WGS) entry which is preliminary data.</text>
</comment>
<evidence type="ECO:0000256" key="4">
    <source>
        <dbReference type="ARBA" id="ARBA00022989"/>
    </source>
</evidence>
<evidence type="ECO:0000256" key="6">
    <source>
        <dbReference type="SAM" id="MobiDB-lite"/>
    </source>
</evidence>
<comment type="subcellular location">
    <subcellularLocation>
        <location evidence="1">Membrane</location>
        <topology evidence="1">Multi-pass membrane protein</topology>
    </subcellularLocation>
</comment>
<feature type="region of interest" description="Disordered" evidence="6">
    <location>
        <begin position="217"/>
        <end position="283"/>
    </location>
</feature>
<name>A0ABV1KB88_9PSEU</name>
<feature type="transmembrane region" description="Helical" evidence="7">
    <location>
        <begin position="471"/>
        <end position="492"/>
    </location>
</feature>
<feature type="transmembrane region" description="Helical" evidence="7">
    <location>
        <begin position="174"/>
        <end position="197"/>
    </location>
</feature>
<accession>A0ABV1KB88</accession>
<feature type="domain" description="Citrate transporter-like" evidence="8">
    <location>
        <begin position="16"/>
        <end position="438"/>
    </location>
</feature>
<evidence type="ECO:0000256" key="7">
    <source>
        <dbReference type="SAM" id="Phobius"/>
    </source>
</evidence>
<dbReference type="InterPro" id="IPR004680">
    <property type="entry name" value="Cit_transptr-like_dom"/>
</dbReference>
<dbReference type="RefSeq" id="WP_349298817.1">
    <property type="nucleotide sequence ID" value="NZ_JBEDNQ010000005.1"/>
</dbReference>
<sequence length="494" mass="49803">MVTVLGFLTIGVILTLLLTRRVSAVVALAGVPVVTAFIAGFSPAEVGGFVSDGLAGVVGVTAMFVFAIVYFGVMRDAGLFDPVIRKLVALAGNAPTTVCLATTALATAAHLDGAGATTFLITIPAMLPLFDRLGMSRLTLTVCVGMGAGVMNLLPWGGPTARAATTVGVDANELWVPLIPAQIAGILLALGIAWFLGRRESRRPEVREAVRAVLEDGERARAADPAATGPGAGAPPTAGRAGPDADGTGSAADPGGAGPDTGDDRTAVGTDAGTAGGGTVTATEPDLRRPRLLWVNAALTAATVGVLISGAVPLEMVFLVASIIALVVNYPGLEQQTERINAQARGAMLMASTLLAAGAFLGILEGSGMIEGMGVAVASAIPTTLGTAMPLVVGILGVPLSLLFGPDAYYFGVLPVLTGVGAEFGVAPVDLARASIVGQETVGFPISPLTGSFYLLVGLAGVDIGRHIRALFGWVWLISLVMLAVAILTGAITL</sequence>
<keyword evidence="10" id="KW-1185">Reference proteome</keyword>
<keyword evidence="2" id="KW-0813">Transport</keyword>
<feature type="transmembrane region" description="Helical" evidence="7">
    <location>
        <begin position="87"/>
        <end position="107"/>
    </location>
</feature>
<dbReference type="Pfam" id="PF03600">
    <property type="entry name" value="CitMHS"/>
    <property type="match status" value="1"/>
</dbReference>
<evidence type="ECO:0000313" key="9">
    <source>
        <dbReference type="EMBL" id="MEQ3551747.1"/>
    </source>
</evidence>
<evidence type="ECO:0000256" key="2">
    <source>
        <dbReference type="ARBA" id="ARBA00022448"/>
    </source>
</evidence>